<dbReference type="EMBL" id="MAHX01000021">
    <property type="protein sequence ID" value="OPC61003.1"/>
    <property type="molecule type" value="Genomic_DNA"/>
</dbReference>
<dbReference type="AlphaFoldDB" id="A0A1T3M8T9"/>
<dbReference type="Pfam" id="PF01797">
    <property type="entry name" value="Y1_Tnp"/>
    <property type="match status" value="1"/>
</dbReference>
<evidence type="ECO:0000313" key="3">
    <source>
        <dbReference type="Proteomes" id="UP000190813"/>
    </source>
</evidence>
<name>A0A1T3M8T9_9FLAO</name>
<evidence type="ECO:0000259" key="1">
    <source>
        <dbReference type="SMART" id="SM01321"/>
    </source>
</evidence>
<dbReference type="GO" id="GO:0003677">
    <property type="term" value="F:DNA binding"/>
    <property type="evidence" value="ECO:0007669"/>
    <property type="project" value="InterPro"/>
</dbReference>
<dbReference type="Proteomes" id="UP000190813">
    <property type="component" value="Unassembled WGS sequence"/>
</dbReference>
<sequence>MANTYSQIYIQLVFATKFRENLLSESIKDEVEKYICGIFNNKGQKVISIYANPDHIHILFSYKDLKISIPNLVKTVKVETTNFINENRLCQGKFLWQEGYGAFSYSKSQIKNVSDYILNQKIHHQKKSFKEEYTELLTKFEIDYKDEYLFDFFD</sequence>
<comment type="caution">
    <text evidence="2">The sequence shown here is derived from an EMBL/GenBank/DDBJ whole genome shotgun (WGS) entry which is preliminary data.</text>
</comment>
<keyword evidence="3" id="KW-1185">Reference proteome</keyword>
<gene>
    <name evidence="2" type="ORF">BAZ10_11020</name>
</gene>
<dbReference type="PANTHER" id="PTHR33360:SF2">
    <property type="entry name" value="TRANSPOSASE FOR INSERTION SEQUENCE ELEMENT IS200"/>
    <property type="match status" value="1"/>
</dbReference>
<dbReference type="GO" id="GO:0004803">
    <property type="term" value="F:transposase activity"/>
    <property type="evidence" value="ECO:0007669"/>
    <property type="project" value="InterPro"/>
</dbReference>
<protein>
    <submittedName>
        <fullName evidence="2">Transposase</fullName>
    </submittedName>
</protein>
<dbReference type="InterPro" id="IPR036515">
    <property type="entry name" value="Transposase_17_sf"/>
</dbReference>
<accession>A0A1T3M8T9</accession>
<proteinExistence type="predicted"/>
<evidence type="ECO:0000313" key="2">
    <source>
        <dbReference type="EMBL" id="OPC61003.1"/>
    </source>
</evidence>
<dbReference type="PANTHER" id="PTHR33360">
    <property type="entry name" value="TRANSPOSASE FOR INSERTION SEQUENCE ELEMENT IS200"/>
    <property type="match status" value="1"/>
</dbReference>
<dbReference type="SMART" id="SM01321">
    <property type="entry name" value="Y1_Tnp"/>
    <property type="match status" value="1"/>
</dbReference>
<dbReference type="Gene3D" id="3.30.70.1290">
    <property type="entry name" value="Transposase IS200-like"/>
    <property type="match status" value="1"/>
</dbReference>
<reference evidence="2 3" key="1">
    <citation type="submission" date="2016-06" db="EMBL/GenBank/DDBJ databases">
        <title>Revisiting the taxonomy of the Elizabethkingia Genus based on Whole-Genome Sequencing, Optical Mapping, and MALDI-TOF.</title>
        <authorList>
            <person name="Nicholson A.C."/>
        </authorList>
    </citation>
    <scope>NUCLEOTIDE SEQUENCE [LARGE SCALE GENOMIC DNA]</scope>
    <source>
        <strain evidence="2 3">G4070</strain>
    </source>
</reference>
<dbReference type="NCBIfam" id="NF033573">
    <property type="entry name" value="transpos_IS200"/>
    <property type="match status" value="1"/>
</dbReference>
<dbReference type="GO" id="GO:0006313">
    <property type="term" value="P:DNA transposition"/>
    <property type="evidence" value="ECO:0007669"/>
    <property type="project" value="InterPro"/>
</dbReference>
<feature type="domain" description="Transposase IS200-like" evidence="1">
    <location>
        <begin position="5"/>
        <end position="120"/>
    </location>
</feature>
<dbReference type="InterPro" id="IPR002686">
    <property type="entry name" value="Transposase_17"/>
</dbReference>
<dbReference type="SUPFAM" id="SSF143422">
    <property type="entry name" value="Transposase IS200-like"/>
    <property type="match status" value="1"/>
</dbReference>
<organism evidence="2 3">
    <name type="scientific">Elizabethkingia occulta</name>
    <dbReference type="NCBI Taxonomy" id="1867263"/>
    <lineage>
        <taxon>Bacteria</taxon>
        <taxon>Pseudomonadati</taxon>
        <taxon>Bacteroidota</taxon>
        <taxon>Flavobacteriia</taxon>
        <taxon>Flavobacteriales</taxon>
        <taxon>Weeksellaceae</taxon>
        <taxon>Elizabethkingia</taxon>
    </lineage>
</organism>
<dbReference type="RefSeq" id="WP_078773060.1">
    <property type="nucleotide sequence ID" value="NZ_JBKJBK010000009.1"/>
</dbReference>